<dbReference type="InterPro" id="IPR026444">
    <property type="entry name" value="Secre_tail"/>
</dbReference>
<protein>
    <submittedName>
        <fullName evidence="1">T9SS type A sorting domain-containing protein</fullName>
    </submittedName>
</protein>
<dbReference type="InterPro" id="IPR013783">
    <property type="entry name" value="Ig-like_fold"/>
</dbReference>
<reference evidence="2" key="1">
    <citation type="journal article" date="2019" name="Int. J. Syst. Evol. Microbiol.">
        <title>The Global Catalogue of Microorganisms (GCM) 10K type strain sequencing project: providing services to taxonomists for standard genome sequencing and annotation.</title>
        <authorList>
            <consortium name="The Broad Institute Genomics Platform"/>
            <consortium name="The Broad Institute Genome Sequencing Center for Infectious Disease"/>
            <person name="Wu L."/>
            <person name="Ma J."/>
        </authorList>
    </citation>
    <scope>NUCLEOTIDE SEQUENCE [LARGE SCALE GENOMIC DNA]</scope>
    <source>
        <strain evidence="2">CGMCC 4.1782</strain>
    </source>
</reference>
<evidence type="ECO:0000313" key="1">
    <source>
        <dbReference type="EMBL" id="MFD2248628.1"/>
    </source>
</evidence>
<sequence length="256" mass="27965">MTSISITRTQGPPIVITGDDITGEIQDTTFTVNAKPFQNGNDLRVFIEFITGGKTVLDVVYTGEEECETLNPLPVELVSFKGIATKSGIDLKWRTASERDNKQFEIERSADGYGFEKIGIVAGHGTSSVPIDYSFEDKNPLNGTNYYRLKQVDLDGKYEYSNVIVAESSREASARLVVAPNPCRNGDCTVSLGNSGVRSETLVELKDMAGRVVFTKTIAAGDASDLRLDELKQFKGLYLLTATNGSTVTNVRLMLE</sequence>
<gene>
    <name evidence="1" type="ORF">ACFSKP_20335</name>
</gene>
<dbReference type="Gene3D" id="2.60.40.10">
    <property type="entry name" value="Immunoglobulins"/>
    <property type="match status" value="1"/>
</dbReference>
<accession>A0ABW5D4X4</accession>
<dbReference type="Proteomes" id="UP001597374">
    <property type="component" value="Unassembled WGS sequence"/>
</dbReference>
<dbReference type="EMBL" id="JBHUIM010000004">
    <property type="protein sequence ID" value="MFD2248628.1"/>
    <property type="molecule type" value="Genomic_DNA"/>
</dbReference>
<organism evidence="1 2">
    <name type="scientific">Pontibacter ruber</name>
    <dbReference type="NCBI Taxonomy" id="1343895"/>
    <lineage>
        <taxon>Bacteria</taxon>
        <taxon>Pseudomonadati</taxon>
        <taxon>Bacteroidota</taxon>
        <taxon>Cytophagia</taxon>
        <taxon>Cytophagales</taxon>
        <taxon>Hymenobacteraceae</taxon>
        <taxon>Pontibacter</taxon>
    </lineage>
</organism>
<keyword evidence="2" id="KW-1185">Reference proteome</keyword>
<dbReference type="NCBIfam" id="TIGR04183">
    <property type="entry name" value="Por_Secre_tail"/>
    <property type="match status" value="1"/>
</dbReference>
<proteinExistence type="predicted"/>
<comment type="caution">
    <text evidence="1">The sequence shown here is derived from an EMBL/GenBank/DDBJ whole genome shotgun (WGS) entry which is preliminary data.</text>
</comment>
<evidence type="ECO:0000313" key="2">
    <source>
        <dbReference type="Proteomes" id="UP001597374"/>
    </source>
</evidence>
<name>A0ABW5D4X4_9BACT</name>
<dbReference type="RefSeq" id="WP_250432153.1">
    <property type="nucleotide sequence ID" value="NZ_JALPRR010000005.1"/>
</dbReference>